<dbReference type="InterPro" id="IPR005804">
    <property type="entry name" value="FA_desaturase_dom"/>
</dbReference>
<proteinExistence type="predicted"/>
<evidence type="ECO:0000313" key="5">
    <source>
        <dbReference type="Proteomes" id="UP000239352"/>
    </source>
</evidence>
<dbReference type="AlphaFoldDB" id="A0A2T0H069"/>
<dbReference type="Proteomes" id="UP000239352">
    <property type="component" value="Unassembled WGS sequence"/>
</dbReference>
<keyword evidence="2" id="KW-0472">Membrane</keyword>
<keyword evidence="2" id="KW-1133">Transmembrane helix</keyword>
<comment type="caution">
    <text evidence="4">The sequence shown here is derived from an EMBL/GenBank/DDBJ whole genome shotgun (WGS) entry which is preliminary data.</text>
</comment>
<dbReference type="InParanoid" id="A0A2T0H069"/>
<evidence type="ECO:0000259" key="3">
    <source>
        <dbReference type="Pfam" id="PF00487"/>
    </source>
</evidence>
<feature type="transmembrane region" description="Helical" evidence="2">
    <location>
        <begin position="60"/>
        <end position="77"/>
    </location>
</feature>
<feature type="domain" description="Fatty acid desaturase" evidence="3">
    <location>
        <begin position="65"/>
        <end position="292"/>
    </location>
</feature>
<gene>
    <name evidence="4" type="ORF">CEP50_02650</name>
</gene>
<keyword evidence="2" id="KW-0812">Transmembrane</keyword>
<feature type="region of interest" description="Disordered" evidence="1">
    <location>
        <begin position="305"/>
        <end position="326"/>
    </location>
</feature>
<dbReference type="STRING" id="1050202.GCA_000384035_00733"/>
<dbReference type="Pfam" id="PF00487">
    <property type="entry name" value="FA_desaturase"/>
    <property type="match status" value="1"/>
</dbReference>
<protein>
    <recommendedName>
        <fullName evidence="3">Fatty acid desaturase domain-containing protein</fullName>
    </recommendedName>
</protein>
<reference evidence="4 5" key="1">
    <citation type="submission" date="2018-03" db="EMBL/GenBank/DDBJ databases">
        <title>Actinopolyspora mortivallis from Sahara, screening for active biomolecules.</title>
        <authorList>
            <person name="Selama O."/>
            <person name="Wellington E.M.H."/>
            <person name="Hacene H."/>
        </authorList>
    </citation>
    <scope>NUCLEOTIDE SEQUENCE [LARGE SCALE GENOMIC DNA]</scope>
    <source>
        <strain evidence="4 5">M5A</strain>
    </source>
</reference>
<feature type="transmembrane region" description="Helical" evidence="2">
    <location>
        <begin position="180"/>
        <end position="199"/>
    </location>
</feature>
<keyword evidence="5" id="KW-1185">Reference proteome</keyword>
<evidence type="ECO:0000256" key="2">
    <source>
        <dbReference type="SAM" id="Phobius"/>
    </source>
</evidence>
<dbReference type="GO" id="GO:0006629">
    <property type="term" value="P:lipid metabolic process"/>
    <property type="evidence" value="ECO:0007669"/>
    <property type="project" value="InterPro"/>
</dbReference>
<accession>A0A2T0H069</accession>
<feature type="compositionally biased region" description="Basic and acidic residues" evidence="1">
    <location>
        <begin position="317"/>
        <end position="326"/>
    </location>
</feature>
<organism evidence="4 5">
    <name type="scientific">Actinopolyspora mortivallis</name>
    <dbReference type="NCBI Taxonomy" id="33906"/>
    <lineage>
        <taxon>Bacteria</taxon>
        <taxon>Bacillati</taxon>
        <taxon>Actinomycetota</taxon>
        <taxon>Actinomycetes</taxon>
        <taxon>Actinopolysporales</taxon>
        <taxon>Actinopolysporaceae</taxon>
        <taxon>Actinopolyspora</taxon>
    </lineage>
</organism>
<sequence length="326" mass="35799">MAADTRYKRGYTPPESARAAIRQAHRTSPWISASTAGLDIAVLVASTIGCGILGSRVPLWGIPFLVVAGALVVARFCRALENLVHEGSHFNWSRHDRRLNDALVLAAAVPVGAGIGEYRLGHLRHHGKFGTSADPDLARYVELDLEGVERSSRTAYLRGLVTRFGRYQLGWVREVASGPYVVVAPFCWALLLIVLPSALLGGLGAASLSGLIWALGFLVLLPFLRMIAESSEHVYSDAETVFDATISNIGFLQRWVLHPHNDGYHTLHHMWPGVPHHRIARLHRFLVRNDPTGYGSTLRYRTGVRQNPVRSSGAGGHETREKNSTI</sequence>
<feature type="transmembrane region" description="Helical" evidence="2">
    <location>
        <begin position="30"/>
        <end position="54"/>
    </location>
</feature>
<name>A0A2T0H069_ACTMO</name>
<dbReference type="EMBL" id="PVSR01000002">
    <property type="protein sequence ID" value="PRW64755.1"/>
    <property type="molecule type" value="Genomic_DNA"/>
</dbReference>
<feature type="transmembrane region" description="Helical" evidence="2">
    <location>
        <begin position="205"/>
        <end position="224"/>
    </location>
</feature>
<dbReference type="CDD" id="cd03510">
    <property type="entry name" value="Rhizobitoxine-FADS-like"/>
    <property type="match status" value="1"/>
</dbReference>
<evidence type="ECO:0000256" key="1">
    <source>
        <dbReference type="SAM" id="MobiDB-lite"/>
    </source>
</evidence>
<evidence type="ECO:0000313" key="4">
    <source>
        <dbReference type="EMBL" id="PRW64755.1"/>
    </source>
</evidence>